<feature type="region of interest" description="Disordered" evidence="1">
    <location>
        <begin position="156"/>
        <end position="193"/>
    </location>
</feature>
<feature type="region of interest" description="Disordered" evidence="1">
    <location>
        <begin position="1"/>
        <end position="138"/>
    </location>
</feature>
<sequence>MRAERAGKGGASGKDSGQQERRPDGKADGPGRASPQSSALPEQVSVLGRDVPIRGCQPKVLRGEGVRQAWSSAGCMGSAASPGSKQPAQRAAAKRVEPSRVPEEGSKTLAPKSHPQRGILSGPEGVKVPSSGQAEKPQVGAELACVWRLLTALKPKTKPAQSQAQQVEQQALDPAGPGQPRPHPKPRCCPTGA</sequence>
<reference evidence="2 3" key="1">
    <citation type="submission" date="2013-11" db="EMBL/GenBank/DDBJ databases">
        <title>The Damaraland mole rat (Fukomys damarensis) genome and evolution of African mole rats.</title>
        <authorList>
            <person name="Gladyshev V.N."/>
            <person name="Fang X."/>
        </authorList>
    </citation>
    <scope>NUCLEOTIDE SEQUENCE [LARGE SCALE GENOMIC DNA]</scope>
    <source>
        <tissue evidence="2">Liver</tissue>
    </source>
</reference>
<dbReference type="Proteomes" id="UP000028990">
    <property type="component" value="Unassembled WGS sequence"/>
</dbReference>
<accession>A0A091EKM2</accession>
<keyword evidence="3" id="KW-1185">Reference proteome</keyword>
<proteinExistence type="predicted"/>
<name>A0A091EKM2_FUKDA</name>
<evidence type="ECO:0000313" key="3">
    <source>
        <dbReference type="Proteomes" id="UP000028990"/>
    </source>
</evidence>
<dbReference type="EMBL" id="KN121538">
    <property type="protein sequence ID" value="KFO36106.1"/>
    <property type="molecule type" value="Genomic_DNA"/>
</dbReference>
<feature type="compositionally biased region" description="Basic and acidic residues" evidence="1">
    <location>
        <begin position="17"/>
        <end position="29"/>
    </location>
</feature>
<evidence type="ECO:0000313" key="2">
    <source>
        <dbReference type="EMBL" id="KFO36106.1"/>
    </source>
</evidence>
<evidence type="ECO:0000256" key="1">
    <source>
        <dbReference type="SAM" id="MobiDB-lite"/>
    </source>
</evidence>
<gene>
    <name evidence="2" type="ORF">H920_02480</name>
</gene>
<dbReference type="AlphaFoldDB" id="A0A091EKM2"/>
<feature type="compositionally biased region" description="Low complexity" evidence="1">
    <location>
        <begin position="160"/>
        <end position="171"/>
    </location>
</feature>
<organism evidence="2 3">
    <name type="scientific">Fukomys damarensis</name>
    <name type="common">Damaraland mole rat</name>
    <name type="synonym">Cryptomys damarensis</name>
    <dbReference type="NCBI Taxonomy" id="885580"/>
    <lineage>
        <taxon>Eukaryota</taxon>
        <taxon>Metazoa</taxon>
        <taxon>Chordata</taxon>
        <taxon>Craniata</taxon>
        <taxon>Vertebrata</taxon>
        <taxon>Euteleostomi</taxon>
        <taxon>Mammalia</taxon>
        <taxon>Eutheria</taxon>
        <taxon>Euarchontoglires</taxon>
        <taxon>Glires</taxon>
        <taxon>Rodentia</taxon>
        <taxon>Hystricomorpha</taxon>
        <taxon>Bathyergidae</taxon>
        <taxon>Fukomys</taxon>
    </lineage>
</organism>
<protein>
    <submittedName>
        <fullName evidence="2">Uncharacterized protein</fullName>
    </submittedName>
</protein>
<feature type="compositionally biased region" description="Basic and acidic residues" evidence="1">
    <location>
        <begin position="94"/>
        <end position="106"/>
    </location>
</feature>